<evidence type="ECO:0000313" key="2">
    <source>
        <dbReference type="EMBL" id="MPC98535.1"/>
    </source>
</evidence>
<reference evidence="2 3" key="1">
    <citation type="submission" date="2019-05" db="EMBL/GenBank/DDBJ databases">
        <title>Another draft genome of Portunus trituberculatus and its Hox gene families provides insights of decapod evolution.</title>
        <authorList>
            <person name="Jeong J.-H."/>
            <person name="Song I."/>
            <person name="Kim S."/>
            <person name="Choi T."/>
            <person name="Kim D."/>
            <person name="Ryu S."/>
            <person name="Kim W."/>
        </authorList>
    </citation>
    <scope>NUCLEOTIDE SEQUENCE [LARGE SCALE GENOMIC DNA]</scope>
    <source>
        <tissue evidence="2">Muscle</tissue>
    </source>
</reference>
<organism evidence="2 3">
    <name type="scientific">Portunus trituberculatus</name>
    <name type="common">Swimming crab</name>
    <name type="synonym">Neptunus trituberculatus</name>
    <dbReference type="NCBI Taxonomy" id="210409"/>
    <lineage>
        <taxon>Eukaryota</taxon>
        <taxon>Metazoa</taxon>
        <taxon>Ecdysozoa</taxon>
        <taxon>Arthropoda</taxon>
        <taxon>Crustacea</taxon>
        <taxon>Multicrustacea</taxon>
        <taxon>Malacostraca</taxon>
        <taxon>Eumalacostraca</taxon>
        <taxon>Eucarida</taxon>
        <taxon>Decapoda</taxon>
        <taxon>Pleocyemata</taxon>
        <taxon>Brachyura</taxon>
        <taxon>Eubrachyura</taxon>
        <taxon>Portunoidea</taxon>
        <taxon>Portunidae</taxon>
        <taxon>Portuninae</taxon>
        <taxon>Portunus</taxon>
    </lineage>
</organism>
<evidence type="ECO:0000313" key="3">
    <source>
        <dbReference type="Proteomes" id="UP000324222"/>
    </source>
</evidence>
<feature type="transmembrane region" description="Helical" evidence="1">
    <location>
        <begin position="45"/>
        <end position="63"/>
    </location>
</feature>
<proteinExistence type="predicted"/>
<evidence type="ECO:0000256" key="1">
    <source>
        <dbReference type="SAM" id="Phobius"/>
    </source>
</evidence>
<dbReference type="AlphaFoldDB" id="A0A5B7JVH6"/>
<keyword evidence="1" id="KW-0472">Membrane</keyword>
<sequence length="66" mass="7169">MSNTTATSTYSPLPTPLEELWCVAWCGAVVVVVACKCWVQPDCYVLFLITLGFIAVLASLFCFSTS</sequence>
<accession>A0A5B7JVH6</accession>
<feature type="transmembrane region" description="Helical" evidence="1">
    <location>
        <begin position="20"/>
        <end position="39"/>
    </location>
</feature>
<comment type="caution">
    <text evidence="2">The sequence shown here is derived from an EMBL/GenBank/DDBJ whole genome shotgun (WGS) entry which is preliminary data.</text>
</comment>
<keyword evidence="1" id="KW-1133">Transmembrane helix</keyword>
<dbReference type="Proteomes" id="UP000324222">
    <property type="component" value="Unassembled WGS sequence"/>
</dbReference>
<dbReference type="EMBL" id="VSRR010114488">
    <property type="protein sequence ID" value="MPC98535.1"/>
    <property type="molecule type" value="Genomic_DNA"/>
</dbReference>
<name>A0A5B7JVH6_PORTR</name>
<keyword evidence="3" id="KW-1185">Reference proteome</keyword>
<gene>
    <name evidence="2" type="ORF">E2C01_093908</name>
</gene>
<keyword evidence="1" id="KW-0812">Transmembrane</keyword>
<protein>
    <submittedName>
        <fullName evidence="2">Uncharacterized protein</fullName>
    </submittedName>
</protein>